<name>A0A1F5X2S5_9BACT</name>
<proteinExistence type="predicted"/>
<dbReference type="CDD" id="cd02440">
    <property type="entry name" value="AdoMet_MTases"/>
    <property type="match status" value="1"/>
</dbReference>
<dbReference type="SUPFAM" id="SSF53335">
    <property type="entry name" value="S-adenosyl-L-methionine-dependent methyltransferases"/>
    <property type="match status" value="1"/>
</dbReference>
<evidence type="ECO:0008006" key="3">
    <source>
        <dbReference type="Google" id="ProtNLM"/>
    </source>
</evidence>
<dbReference type="PANTHER" id="PTHR43861">
    <property type="entry name" value="TRANS-ACONITATE 2-METHYLTRANSFERASE-RELATED"/>
    <property type="match status" value="1"/>
</dbReference>
<organism evidence="1 2">
    <name type="scientific">Candidatus Giovannonibacteria bacterium RIFCSPLOWO2_01_FULL_46_13</name>
    <dbReference type="NCBI Taxonomy" id="1798352"/>
    <lineage>
        <taxon>Bacteria</taxon>
        <taxon>Candidatus Giovannoniibacteriota</taxon>
    </lineage>
</organism>
<evidence type="ECO:0000313" key="2">
    <source>
        <dbReference type="Proteomes" id="UP000178684"/>
    </source>
</evidence>
<dbReference type="EMBL" id="MFIE01000027">
    <property type="protein sequence ID" value="OGF82208.1"/>
    <property type="molecule type" value="Genomic_DNA"/>
</dbReference>
<comment type="caution">
    <text evidence="1">The sequence shown here is derived from an EMBL/GenBank/DDBJ whole genome shotgun (WGS) entry which is preliminary data.</text>
</comment>
<sequence>MKNKDLKKIYNKIYKKGEKKHFSSLMFSGDKVPPAKQEVLGEVSWEGKTVLDAGCGTGELAYLIAKEGAKKVFGIDYSKEAIDIAKKTYRHPHLSYENTDLKKMKGKFDVVVSLGTLEHLDNPFEALKKLAGLLAPRGSFIITCPNWTNPRGYILMTLWFLFRAKITLADLHYLTPIEFEEWAKKLKMTLSWRTVEQEWGHGDKMIRDFEKRLPNVARDSKLPTDKKKIQEFISWAGTHIVPLEKNHIFSGAVALYHFRKI</sequence>
<reference evidence="1 2" key="1">
    <citation type="journal article" date="2016" name="Nat. Commun.">
        <title>Thousands of microbial genomes shed light on interconnected biogeochemical processes in an aquifer system.</title>
        <authorList>
            <person name="Anantharaman K."/>
            <person name="Brown C.T."/>
            <person name="Hug L.A."/>
            <person name="Sharon I."/>
            <person name="Castelle C.J."/>
            <person name="Probst A.J."/>
            <person name="Thomas B.C."/>
            <person name="Singh A."/>
            <person name="Wilkins M.J."/>
            <person name="Karaoz U."/>
            <person name="Brodie E.L."/>
            <person name="Williams K.H."/>
            <person name="Hubbard S.S."/>
            <person name="Banfield J.F."/>
        </authorList>
    </citation>
    <scope>NUCLEOTIDE SEQUENCE [LARGE SCALE GENOMIC DNA]</scope>
</reference>
<gene>
    <name evidence="1" type="ORF">A3B18_02720</name>
</gene>
<dbReference type="Proteomes" id="UP000178684">
    <property type="component" value="Unassembled WGS sequence"/>
</dbReference>
<accession>A0A1F5X2S5</accession>
<dbReference type="Gene3D" id="3.40.50.150">
    <property type="entry name" value="Vaccinia Virus protein VP39"/>
    <property type="match status" value="1"/>
</dbReference>
<dbReference type="Pfam" id="PF13489">
    <property type="entry name" value="Methyltransf_23"/>
    <property type="match status" value="1"/>
</dbReference>
<protein>
    <recommendedName>
        <fullName evidence="3">Methyltransferase domain-containing protein</fullName>
    </recommendedName>
</protein>
<evidence type="ECO:0000313" key="1">
    <source>
        <dbReference type="EMBL" id="OGF82208.1"/>
    </source>
</evidence>
<dbReference type="PANTHER" id="PTHR43861:SF6">
    <property type="entry name" value="METHYLTRANSFERASE TYPE 11"/>
    <property type="match status" value="1"/>
</dbReference>
<dbReference type="InterPro" id="IPR029063">
    <property type="entry name" value="SAM-dependent_MTases_sf"/>
</dbReference>
<dbReference type="AlphaFoldDB" id="A0A1F5X2S5"/>